<feature type="transmembrane region" description="Helical" evidence="6">
    <location>
        <begin position="135"/>
        <end position="152"/>
    </location>
</feature>
<comment type="subcellular location">
    <subcellularLocation>
        <location evidence="1">Membrane</location>
        <topology evidence="1">Multi-pass membrane protein</topology>
    </subcellularLocation>
</comment>
<evidence type="ECO:0000256" key="5">
    <source>
        <dbReference type="ARBA" id="ARBA00023136"/>
    </source>
</evidence>
<evidence type="ECO:0000256" key="2">
    <source>
        <dbReference type="ARBA" id="ARBA00007362"/>
    </source>
</evidence>
<comment type="similarity">
    <text evidence="2">Belongs to the EamA transporter family.</text>
</comment>
<dbReference type="InterPro" id="IPR000620">
    <property type="entry name" value="EamA_dom"/>
</dbReference>
<protein>
    <submittedName>
        <fullName evidence="8">DMT family transporter</fullName>
    </submittedName>
</protein>
<feature type="transmembrane region" description="Helical" evidence="6">
    <location>
        <begin position="164"/>
        <end position="184"/>
    </location>
</feature>
<proteinExistence type="inferred from homology"/>
<dbReference type="SUPFAM" id="SSF103481">
    <property type="entry name" value="Multidrug resistance efflux transporter EmrE"/>
    <property type="match status" value="2"/>
</dbReference>
<gene>
    <name evidence="8" type="ORF">G6M46_20380</name>
    <name evidence="9" type="ORF">G6M86_05730</name>
</gene>
<dbReference type="Pfam" id="PF00892">
    <property type="entry name" value="EamA"/>
    <property type="match status" value="2"/>
</dbReference>
<sequence length="311" mass="33469">MSRTMSIKPASQQTRLTDWLIFLAVPFFFSSNIIFGRGVIGEVSPFIAAFIRWIGSSLIIAPFMIADWRNCLAFVRQKTLLWLVLGILGMGVCGGVVYWGLTMTTAANGTLIYTTSSLFIILFQRIFQGRPIRRLEVAGMIIAFAGVAAIVLKGDMSALWQMKFNIGDFAILTAAIAFAVYSLLLRDPAARQMASFSLFGLIAFSGALVLLPPAAVELAHGGLLPATAIAWAKIGGIILFASLLAFYCFTHTVRVFGPATAGITLYMMPPVSIVMATLFLGETFETYHAIGIVLVTGGVVIATAPIGRRVA</sequence>
<keyword evidence="4 6" id="KW-1133">Transmembrane helix</keyword>
<feature type="transmembrane region" description="Helical" evidence="6">
    <location>
        <begin position="46"/>
        <end position="68"/>
    </location>
</feature>
<dbReference type="InterPro" id="IPR050638">
    <property type="entry name" value="AA-Vitamin_Transporters"/>
</dbReference>
<feature type="transmembrane region" description="Helical" evidence="6">
    <location>
        <begin position="106"/>
        <end position="123"/>
    </location>
</feature>
<evidence type="ECO:0000256" key="3">
    <source>
        <dbReference type="ARBA" id="ARBA00022692"/>
    </source>
</evidence>
<feature type="transmembrane region" description="Helical" evidence="6">
    <location>
        <begin position="261"/>
        <end position="281"/>
    </location>
</feature>
<evidence type="ECO:0000313" key="10">
    <source>
        <dbReference type="Proteomes" id="UP000702952"/>
    </source>
</evidence>
<feature type="transmembrane region" description="Helical" evidence="6">
    <location>
        <begin position="196"/>
        <end position="216"/>
    </location>
</feature>
<dbReference type="PANTHER" id="PTHR32322">
    <property type="entry name" value="INNER MEMBRANE TRANSPORTER"/>
    <property type="match status" value="1"/>
</dbReference>
<evidence type="ECO:0000313" key="9">
    <source>
        <dbReference type="EMBL" id="QTG12773.1"/>
    </source>
</evidence>
<reference evidence="9" key="2">
    <citation type="submission" date="2020-02" db="EMBL/GenBank/DDBJ databases">
        <title>Unexpected conservation and global transmission of agrobacterial virulence plasmids.</title>
        <authorList>
            <person name="Weisberg A.J."/>
            <person name="Davis E.W. II"/>
            <person name="Tabima J.R."/>
            <person name="Belcher M.S."/>
            <person name="Miller M."/>
            <person name="Kuo C.-H."/>
            <person name="Loper J.E."/>
            <person name="Grunwald N.J."/>
            <person name="Putnam M.L."/>
            <person name="Chang J.H."/>
        </authorList>
    </citation>
    <scope>NUCLEOTIDE SEQUENCE</scope>
    <source>
        <strain evidence="9">Q15/94</strain>
    </source>
</reference>
<reference evidence="8" key="1">
    <citation type="journal article" date="2020" name="Science">
        <title>Unexpected conservation and global transmission of agrobacterial virulence plasmids.</title>
        <authorList>
            <person name="Weisberg A.J."/>
            <person name="Davis E.W. 2nd"/>
            <person name="Tabima J."/>
            <person name="Belcher M.S."/>
            <person name="Miller M."/>
            <person name="Kuo C.H."/>
            <person name="Loper J.E."/>
            <person name="Grunwald N.J."/>
            <person name="Putnam M.L."/>
            <person name="Chang J.H."/>
        </authorList>
    </citation>
    <scope>NUCLEOTIDE SEQUENCE</scope>
    <source>
        <strain evidence="8">17-1853-1a</strain>
    </source>
</reference>
<dbReference type="AlphaFoldDB" id="A0A1B9V1N0"/>
<dbReference type="PANTHER" id="PTHR32322:SF2">
    <property type="entry name" value="EAMA DOMAIN-CONTAINING PROTEIN"/>
    <property type="match status" value="1"/>
</dbReference>
<evidence type="ECO:0000256" key="4">
    <source>
        <dbReference type="ARBA" id="ARBA00022989"/>
    </source>
</evidence>
<feature type="transmembrane region" description="Helical" evidence="6">
    <location>
        <begin position="287"/>
        <end position="307"/>
    </location>
</feature>
<feature type="transmembrane region" description="Helical" evidence="6">
    <location>
        <begin position="80"/>
        <end position="100"/>
    </location>
</feature>
<feature type="domain" description="EamA" evidence="7">
    <location>
        <begin position="166"/>
        <end position="302"/>
    </location>
</feature>
<evidence type="ECO:0000313" key="8">
    <source>
        <dbReference type="EMBL" id="NTC30493.1"/>
    </source>
</evidence>
<dbReference type="GO" id="GO:0016020">
    <property type="term" value="C:membrane"/>
    <property type="evidence" value="ECO:0007669"/>
    <property type="project" value="UniProtKB-SubCell"/>
</dbReference>
<dbReference type="Proteomes" id="UP000702952">
    <property type="component" value="Unassembled WGS sequence"/>
</dbReference>
<accession>A0A1B9V1N0</accession>
<feature type="domain" description="EamA" evidence="7">
    <location>
        <begin position="20"/>
        <end position="151"/>
    </location>
</feature>
<feature type="transmembrane region" description="Helical" evidence="6">
    <location>
        <begin position="228"/>
        <end position="249"/>
    </location>
</feature>
<evidence type="ECO:0000256" key="1">
    <source>
        <dbReference type="ARBA" id="ARBA00004141"/>
    </source>
</evidence>
<organism evidence="8 10">
    <name type="scientific">Agrobacterium tumefaciens</name>
    <dbReference type="NCBI Taxonomy" id="358"/>
    <lineage>
        <taxon>Bacteria</taxon>
        <taxon>Pseudomonadati</taxon>
        <taxon>Pseudomonadota</taxon>
        <taxon>Alphaproteobacteria</taxon>
        <taxon>Hyphomicrobiales</taxon>
        <taxon>Rhizobiaceae</taxon>
        <taxon>Rhizobium/Agrobacterium group</taxon>
        <taxon>Agrobacterium</taxon>
        <taxon>Agrobacterium tumefaciens complex</taxon>
    </lineage>
</organism>
<dbReference type="InterPro" id="IPR037185">
    <property type="entry name" value="EmrE-like"/>
</dbReference>
<feature type="transmembrane region" description="Helical" evidence="6">
    <location>
        <begin position="20"/>
        <end position="40"/>
    </location>
</feature>
<dbReference type="Proteomes" id="UP000663946">
    <property type="component" value="Chromosome 1"/>
</dbReference>
<keyword evidence="3 6" id="KW-0812">Transmembrane</keyword>
<evidence type="ECO:0000256" key="6">
    <source>
        <dbReference type="SAM" id="Phobius"/>
    </source>
</evidence>
<dbReference type="EMBL" id="JAAMAY010000030">
    <property type="protein sequence ID" value="NTC30493.1"/>
    <property type="molecule type" value="Genomic_DNA"/>
</dbReference>
<keyword evidence="5 6" id="KW-0472">Membrane</keyword>
<dbReference type="EMBL" id="CP049216">
    <property type="protein sequence ID" value="QTG12773.1"/>
    <property type="molecule type" value="Genomic_DNA"/>
</dbReference>
<name>A0A1B9V1N0_AGRTU</name>
<evidence type="ECO:0000259" key="7">
    <source>
        <dbReference type="Pfam" id="PF00892"/>
    </source>
</evidence>